<dbReference type="EMBL" id="CT573213">
    <property type="protein sequence ID" value="CAJ59154.1"/>
    <property type="molecule type" value="Genomic_DNA"/>
</dbReference>
<dbReference type="AlphaFoldDB" id="Q0RTE5"/>
<accession>Q0RTE5</accession>
<reference evidence="1 2" key="1">
    <citation type="journal article" date="2007" name="Genome Res.">
        <title>Genome characteristics of facultatively symbiotic Frankia sp. strains reflect host range and host plant biogeography.</title>
        <authorList>
            <person name="Normand P."/>
            <person name="Lapierre P."/>
            <person name="Tisa L.S."/>
            <person name="Gogarten J.P."/>
            <person name="Alloisio N."/>
            <person name="Bagnarol E."/>
            <person name="Bassi C.A."/>
            <person name="Berry A.M."/>
            <person name="Bickhart D.M."/>
            <person name="Choisne N."/>
            <person name="Couloux A."/>
            <person name="Cournoyer B."/>
            <person name="Cruveiller S."/>
            <person name="Daubin V."/>
            <person name="Demange N."/>
            <person name="Francino M.P."/>
            <person name="Goltsman E."/>
            <person name="Huang Y."/>
            <person name="Kopp O.R."/>
            <person name="Labarre L."/>
            <person name="Lapidus A."/>
            <person name="Lavire C."/>
            <person name="Marechal J."/>
            <person name="Martinez M."/>
            <person name="Mastronunzio J.E."/>
            <person name="Mullin B.C."/>
            <person name="Niemann J."/>
            <person name="Pujic P."/>
            <person name="Rawnsley T."/>
            <person name="Rouy Z."/>
            <person name="Schenowitz C."/>
            <person name="Sellstedt A."/>
            <person name="Tavares F."/>
            <person name="Tomkins J.P."/>
            <person name="Vallenet D."/>
            <person name="Valverde C."/>
            <person name="Wall L.G."/>
            <person name="Wang Y."/>
            <person name="Medigue C."/>
            <person name="Benson D.R."/>
        </authorList>
    </citation>
    <scope>NUCLEOTIDE SEQUENCE [LARGE SCALE GENOMIC DNA]</scope>
    <source>
        <strain evidence="2">DSM 45986 / CECT 9034 / ACN14a</strain>
    </source>
</reference>
<evidence type="ECO:0000313" key="1">
    <source>
        <dbReference type="EMBL" id="CAJ59154.1"/>
    </source>
</evidence>
<protein>
    <submittedName>
        <fullName evidence="1">Uncharacterized protein</fullName>
    </submittedName>
</protein>
<dbReference type="KEGG" id="fal:FRAAL0479"/>
<proteinExistence type="predicted"/>
<evidence type="ECO:0000313" key="2">
    <source>
        <dbReference type="Proteomes" id="UP000000657"/>
    </source>
</evidence>
<name>Q0RTE5_FRAAA</name>
<dbReference type="HOGENOM" id="CLU_2699293_0_0_11"/>
<dbReference type="Proteomes" id="UP000000657">
    <property type="component" value="Chromosome"/>
</dbReference>
<organism evidence="1 2">
    <name type="scientific">Frankia alni (strain DSM 45986 / CECT 9034 / ACN14a)</name>
    <dbReference type="NCBI Taxonomy" id="326424"/>
    <lineage>
        <taxon>Bacteria</taxon>
        <taxon>Bacillati</taxon>
        <taxon>Actinomycetota</taxon>
        <taxon>Actinomycetes</taxon>
        <taxon>Frankiales</taxon>
        <taxon>Frankiaceae</taxon>
        <taxon>Frankia</taxon>
    </lineage>
</organism>
<gene>
    <name evidence="1" type="ordered locus">FRAAL0479</name>
</gene>
<sequence length="73" mass="8451">MIFSLELRAAFPKLLAVRITAAAPPLRFNFHFLRKALRFQFLSLTIDLASTERTRNPWHHTANKTSPKYPESP</sequence>
<keyword evidence="2" id="KW-1185">Reference proteome</keyword>